<keyword evidence="1" id="KW-0732">Signal</keyword>
<evidence type="ECO:0008006" key="4">
    <source>
        <dbReference type="Google" id="ProtNLM"/>
    </source>
</evidence>
<sequence>MKYFAIFCLIAASTFTAVKSKSVNIKIDTKEAELKEEYCDFPKYSPFKRECALFKCSEDRTRVLAIPCPYSPCPAKLNSGQDKFSKPYPECCAPLVCN</sequence>
<feature type="chain" id="PRO_5012511539" description="Single domain-containing protein" evidence="1">
    <location>
        <begin position="21"/>
        <end position="98"/>
    </location>
</feature>
<accession>A0A232FCF1</accession>
<evidence type="ECO:0000313" key="3">
    <source>
        <dbReference type="Proteomes" id="UP000215335"/>
    </source>
</evidence>
<keyword evidence="3" id="KW-1185">Reference proteome</keyword>
<protein>
    <recommendedName>
        <fullName evidence="4">Single domain-containing protein</fullName>
    </recommendedName>
</protein>
<dbReference type="EMBL" id="NNAY01000470">
    <property type="protein sequence ID" value="OXU28153.1"/>
    <property type="molecule type" value="Genomic_DNA"/>
</dbReference>
<organism evidence="2 3">
    <name type="scientific">Trichomalopsis sarcophagae</name>
    <dbReference type="NCBI Taxonomy" id="543379"/>
    <lineage>
        <taxon>Eukaryota</taxon>
        <taxon>Metazoa</taxon>
        <taxon>Ecdysozoa</taxon>
        <taxon>Arthropoda</taxon>
        <taxon>Hexapoda</taxon>
        <taxon>Insecta</taxon>
        <taxon>Pterygota</taxon>
        <taxon>Neoptera</taxon>
        <taxon>Endopterygota</taxon>
        <taxon>Hymenoptera</taxon>
        <taxon>Apocrita</taxon>
        <taxon>Proctotrupomorpha</taxon>
        <taxon>Chalcidoidea</taxon>
        <taxon>Pteromalidae</taxon>
        <taxon>Pteromalinae</taxon>
        <taxon>Trichomalopsis</taxon>
    </lineage>
</organism>
<gene>
    <name evidence="2" type="ORF">TSAR_006968</name>
</gene>
<evidence type="ECO:0000256" key="1">
    <source>
        <dbReference type="SAM" id="SignalP"/>
    </source>
</evidence>
<name>A0A232FCF1_9HYME</name>
<comment type="caution">
    <text evidence="2">The sequence shown here is derived from an EMBL/GenBank/DDBJ whole genome shotgun (WGS) entry which is preliminary data.</text>
</comment>
<feature type="signal peptide" evidence="1">
    <location>
        <begin position="1"/>
        <end position="20"/>
    </location>
</feature>
<dbReference type="Proteomes" id="UP000215335">
    <property type="component" value="Unassembled WGS sequence"/>
</dbReference>
<proteinExistence type="predicted"/>
<dbReference type="AlphaFoldDB" id="A0A232FCF1"/>
<evidence type="ECO:0000313" key="2">
    <source>
        <dbReference type="EMBL" id="OXU28153.1"/>
    </source>
</evidence>
<reference evidence="2 3" key="1">
    <citation type="journal article" date="2017" name="Curr. Biol.">
        <title>The Evolution of Venom by Co-option of Single-Copy Genes.</title>
        <authorList>
            <person name="Martinson E.O."/>
            <person name="Mrinalini"/>
            <person name="Kelkar Y.D."/>
            <person name="Chang C.H."/>
            <person name="Werren J.H."/>
        </authorList>
    </citation>
    <scope>NUCLEOTIDE SEQUENCE [LARGE SCALE GENOMIC DNA]</scope>
    <source>
        <strain evidence="2 3">Alberta</strain>
        <tissue evidence="2">Whole body</tissue>
    </source>
</reference>